<feature type="compositionally biased region" description="Basic and acidic residues" evidence="4">
    <location>
        <begin position="927"/>
        <end position="957"/>
    </location>
</feature>
<evidence type="ECO:0000256" key="1">
    <source>
        <dbReference type="ARBA" id="ARBA00010879"/>
    </source>
</evidence>
<comment type="similarity">
    <text evidence="1">Belongs to the beta type-B retroviral polymerase family. HERV class-II K(HML-2) pol subfamily.</text>
</comment>
<name>A0A8C6M7K5_NOTFU</name>
<dbReference type="FunFam" id="3.10.20.370:FF:000001">
    <property type="entry name" value="Retrovirus-related Pol polyprotein from transposon 17.6-like protein"/>
    <property type="match status" value="1"/>
</dbReference>
<feature type="compositionally biased region" description="Low complexity" evidence="4">
    <location>
        <begin position="907"/>
        <end position="919"/>
    </location>
</feature>
<dbReference type="EC" id="3.1.26.4" evidence="2"/>
<dbReference type="Ensembl" id="ENSNFUT00015031297.1">
    <property type="protein sequence ID" value="ENSNFUP00015029957.1"/>
    <property type="gene ID" value="ENSNFUG00015014584.1"/>
</dbReference>
<dbReference type="InterPro" id="IPR043128">
    <property type="entry name" value="Rev_trsase/Diguanyl_cyclase"/>
</dbReference>
<dbReference type="AlphaFoldDB" id="A0A8C6M7K5"/>
<keyword evidence="8" id="KW-1185">Reference proteome</keyword>
<proteinExistence type="inferred from homology"/>
<evidence type="ECO:0000259" key="5">
    <source>
        <dbReference type="PROSITE" id="PS50878"/>
    </source>
</evidence>
<dbReference type="InterPro" id="IPR041577">
    <property type="entry name" value="RT_RNaseH_2"/>
</dbReference>
<sequence>MSPLAVRGKFTAKLSTPSKTTVQPVYVVADLTGGLLSRSACVALGLVARVEAVPLTSVEAVKLQFPKLFSGLGRMEGEYKIELKADAKPFALSTPRRVPLPLLPKVKRELARMEELGVISRVEQPTDWCAGMVPVPKPNRDEVRVCVDLTKLNKSVKRERHMVPSVEHTLGQLAGAKVFSKLDANSGFWQIPLSKQSALLTTFITPFGRYCFKRLCFGISSAPEHFQKRMSQLLEGLDGVVCQMDDILVYADTQTQHDKRLVAVLERLTKAGVTLKSEKCEFAKTSIKLLGQILDTTGVKADLEKVKAVSNMEAPTDVGGVRRFLGMVNHLGKYLPHLAEKTQPLRELLSTKNMWCWSEAQQTVFDNIKAELSKPPNLALYNPKSQTTVSADASSYGLGAVLLQKQEDDTTKPVAFASRALTPTEQRYAQIEKEALAITWACERFSDFLIGIEFHVETDHKPLVPLLGSNNLDELSPRVQRLRMRLMRYSFTISHVPGKHIATAGVLSRAPERMVCDETLGAEIDLYAHQVISGLPAIEKRLQEIREQQDKHETLKQIKLYCKNGWPDKLKIPGPCFPYHQHAGDLTVENDPLLKGMRIVIPKRLQKDVLTRLHTGQQGIVKSRERAKQSVWWPELSSQLQQLVADCETCAKVRQQPRETLMPTEFPTRPWELVGADLFEWSNSQYLVAVDYYSQYIEIAKLSSTTSAAVIDHLKSIFARHGIQTELRSDNGPQFSSEHFQKRFPQSNGEAERAVRTVKSLLQKEGDRYLALMAYRATPLANGYSPAELLMGRKLRTTVPILPSCLNPGWTDKAKLREREGKEREKQWIWLNNRHRAQDLTGLHPGDHVWITDMKTNGTISGRADTPRSYLVETPKGRLRRNRSHLITLKGTKTEPNEQQVPVLPENSSSPVSNQVQQSLIPPCDQTTERRYPTRERDPPRYLKDLDLGRRYPRAPE</sequence>
<evidence type="ECO:0000256" key="3">
    <source>
        <dbReference type="ARBA" id="ARBA00039658"/>
    </source>
</evidence>
<evidence type="ECO:0000259" key="6">
    <source>
        <dbReference type="PROSITE" id="PS50994"/>
    </source>
</evidence>
<dbReference type="InterPro" id="IPR000477">
    <property type="entry name" value="RT_dom"/>
</dbReference>
<protein>
    <recommendedName>
        <fullName evidence="3">Gypsy retrotransposon integrase-like protein 1</fullName>
        <ecNumber evidence="2">3.1.26.4</ecNumber>
    </recommendedName>
</protein>
<dbReference type="FunFam" id="3.30.420.10:FF:000063">
    <property type="entry name" value="Retrovirus-related Pol polyprotein from transposon 297-like Protein"/>
    <property type="match status" value="1"/>
</dbReference>
<dbReference type="GO" id="GO:0003676">
    <property type="term" value="F:nucleic acid binding"/>
    <property type="evidence" value="ECO:0007669"/>
    <property type="project" value="InterPro"/>
</dbReference>
<dbReference type="Pfam" id="PF17921">
    <property type="entry name" value="Integrase_H2C2"/>
    <property type="match status" value="1"/>
</dbReference>
<dbReference type="Pfam" id="PF00078">
    <property type="entry name" value="RVT_1"/>
    <property type="match status" value="1"/>
</dbReference>
<dbReference type="Gene3D" id="3.10.10.10">
    <property type="entry name" value="HIV Type 1 Reverse Transcriptase, subunit A, domain 1"/>
    <property type="match status" value="1"/>
</dbReference>
<feature type="region of interest" description="Disordered" evidence="4">
    <location>
        <begin position="881"/>
        <end position="957"/>
    </location>
</feature>
<dbReference type="Gene3D" id="3.30.420.10">
    <property type="entry name" value="Ribonuclease H-like superfamily/Ribonuclease H"/>
    <property type="match status" value="1"/>
</dbReference>
<dbReference type="InterPro" id="IPR043502">
    <property type="entry name" value="DNA/RNA_pol_sf"/>
</dbReference>
<dbReference type="PANTHER" id="PTHR37984:SF9">
    <property type="entry name" value="INTEGRASE CATALYTIC DOMAIN-CONTAINING PROTEIN"/>
    <property type="match status" value="1"/>
</dbReference>
<dbReference type="Proteomes" id="UP000694548">
    <property type="component" value="Unassembled WGS sequence"/>
</dbReference>
<dbReference type="GO" id="GO:0015074">
    <property type="term" value="P:DNA integration"/>
    <property type="evidence" value="ECO:0007669"/>
    <property type="project" value="InterPro"/>
</dbReference>
<evidence type="ECO:0000256" key="2">
    <source>
        <dbReference type="ARBA" id="ARBA00012180"/>
    </source>
</evidence>
<evidence type="ECO:0000313" key="8">
    <source>
        <dbReference type="Proteomes" id="UP000694548"/>
    </source>
</evidence>
<dbReference type="PROSITE" id="PS50878">
    <property type="entry name" value="RT_POL"/>
    <property type="match status" value="1"/>
</dbReference>
<evidence type="ECO:0000313" key="7">
    <source>
        <dbReference type="Ensembl" id="ENSNFUP00015029957.1"/>
    </source>
</evidence>
<dbReference type="Pfam" id="PF00665">
    <property type="entry name" value="rve"/>
    <property type="match status" value="1"/>
</dbReference>
<feature type="domain" description="Reverse transcriptase" evidence="5">
    <location>
        <begin position="116"/>
        <end position="294"/>
    </location>
</feature>
<reference evidence="7" key="2">
    <citation type="submission" date="2025-09" db="UniProtKB">
        <authorList>
            <consortium name="Ensembl"/>
        </authorList>
    </citation>
    <scope>IDENTIFICATION</scope>
</reference>
<feature type="region of interest" description="Disordered" evidence="4">
    <location>
        <begin position="731"/>
        <end position="751"/>
    </location>
</feature>
<feature type="compositionally biased region" description="Polar residues" evidence="4">
    <location>
        <begin position="731"/>
        <end position="749"/>
    </location>
</feature>
<feature type="domain" description="Integrase catalytic" evidence="6">
    <location>
        <begin position="666"/>
        <end position="742"/>
    </location>
</feature>
<organism evidence="7 8">
    <name type="scientific">Nothobranchius furzeri</name>
    <name type="common">Turquoise killifish</name>
    <dbReference type="NCBI Taxonomy" id="105023"/>
    <lineage>
        <taxon>Eukaryota</taxon>
        <taxon>Metazoa</taxon>
        <taxon>Chordata</taxon>
        <taxon>Craniata</taxon>
        <taxon>Vertebrata</taxon>
        <taxon>Euteleostomi</taxon>
        <taxon>Actinopterygii</taxon>
        <taxon>Neopterygii</taxon>
        <taxon>Teleostei</taxon>
        <taxon>Neoteleostei</taxon>
        <taxon>Acanthomorphata</taxon>
        <taxon>Ovalentaria</taxon>
        <taxon>Atherinomorphae</taxon>
        <taxon>Cyprinodontiformes</taxon>
        <taxon>Nothobranchiidae</taxon>
        <taxon>Nothobranchius</taxon>
    </lineage>
</organism>
<dbReference type="InterPro" id="IPR036397">
    <property type="entry name" value="RNaseH_sf"/>
</dbReference>
<dbReference type="Gene3D" id="3.30.70.270">
    <property type="match status" value="2"/>
</dbReference>
<dbReference type="SUPFAM" id="SSF56672">
    <property type="entry name" value="DNA/RNA polymerases"/>
    <property type="match status" value="1"/>
</dbReference>
<dbReference type="InterPro" id="IPR041588">
    <property type="entry name" value="Integrase_H2C2"/>
</dbReference>
<dbReference type="GeneTree" id="ENSGT01140000282569"/>
<dbReference type="PROSITE" id="PS50994">
    <property type="entry name" value="INTEGRASE"/>
    <property type="match status" value="1"/>
</dbReference>
<dbReference type="InterPro" id="IPR050951">
    <property type="entry name" value="Retrovirus_Pol_polyprotein"/>
</dbReference>
<accession>A0A8C6M7K5</accession>
<dbReference type="GO" id="GO:0004523">
    <property type="term" value="F:RNA-DNA hybrid ribonuclease activity"/>
    <property type="evidence" value="ECO:0007669"/>
    <property type="project" value="UniProtKB-EC"/>
</dbReference>
<dbReference type="Pfam" id="PF17919">
    <property type="entry name" value="RT_RNaseH_2"/>
    <property type="match status" value="1"/>
</dbReference>
<dbReference type="Gene3D" id="1.10.340.70">
    <property type="match status" value="1"/>
</dbReference>
<evidence type="ECO:0000256" key="4">
    <source>
        <dbReference type="SAM" id="MobiDB-lite"/>
    </source>
</evidence>
<dbReference type="CDD" id="cd01647">
    <property type="entry name" value="RT_LTR"/>
    <property type="match status" value="1"/>
</dbReference>
<dbReference type="InterPro" id="IPR001584">
    <property type="entry name" value="Integrase_cat-core"/>
</dbReference>
<dbReference type="InterPro" id="IPR012337">
    <property type="entry name" value="RNaseH-like_sf"/>
</dbReference>
<dbReference type="CDD" id="cd09274">
    <property type="entry name" value="RNase_HI_RT_Ty3"/>
    <property type="match status" value="1"/>
</dbReference>
<dbReference type="FunFam" id="3.30.70.270:FF:000026">
    <property type="entry name" value="Transposon Ty3-G Gag-Pol polyprotein"/>
    <property type="match status" value="1"/>
</dbReference>
<dbReference type="PANTHER" id="PTHR37984">
    <property type="entry name" value="PROTEIN CBG26694"/>
    <property type="match status" value="1"/>
</dbReference>
<reference evidence="7" key="1">
    <citation type="submission" date="2025-08" db="UniProtKB">
        <authorList>
            <consortium name="Ensembl"/>
        </authorList>
    </citation>
    <scope>IDENTIFICATION</scope>
</reference>
<dbReference type="SUPFAM" id="SSF53098">
    <property type="entry name" value="Ribonuclease H-like"/>
    <property type="match status" value="1"/>
</dbReference>